<keyword evidence="2" id="KW-1185">Reference proteome</keyword>
<evidence type="ECO:0000313" key="2">
    <source>
        <dbReference type="Proteomes" id="UP000318833"/>
    </source>
</evidence>
<dbReference type="EMBL" id="VLNR01000052">
    <property type="protein sequence ID" value="TSE05993.1"/>
    <property type="molecule type" value="Genomic_DNA"/>
</dbReference>
<dbReference type="InterPro" id="IPR052945">
    <property type="entry name" value="Mitotic_Regulator"/>
</dbReference>
<dbReference type="PANTHER" id="PTHR43628:SF1">
    <property type="entry name" value="CHITIN SYNTHASE REGULATORY FACTOR 2-RELATED"/>
    <property type="match status" value="1"/>
</dbReference>
<dbReference type="AlphaFoldDB" id="A0A554VFJ3"/>
<dbReference type="OrthoDB" id="9813021at2"/>
<dbReference type="SMART" id="SM00671">
    <property type="entry name" value="SEL1"/>
    <property type="match status" value="5"/>
</dbReference>
<dbReference type="Pfam" id="PF08238">
    <property type="entry name" value="Sel1"/>
    <property type="match status" value="4"/>
</dbReference>
<reference evidence="1 2" key="1">
    <citation type="submission" date="2019-07" db="EMBL/GenBank/DDBJ databases">
        <title>The draft genome sequence of Aquimarina algiphila M91.</title>
        <authorList>
            <person name="Meng X."/>
        </authorList>
    </citation>
    <scope>NUCLEOTIDE SEQUENCE [LARGE SCALE GENOMIC DNA]</scope>
    <source>
        <strain evidence="1 2">M91</strain>
    </source>
</reference>
<gene>
    <name evidence="1" type="ORF">FOF46_21195</name>
</gene>
<comment type="caution">
    <text evidence="1">The sequence shown here is derived from an EMBL/GenBank/DDBJ whole genome shotgun (WGS) entry which is preliminary data.</text>
</comment>
<proteinExistence type="predicted"/>
<dbReference type="Gene3D" id="1.25.40.10">
    <property type="entry name" value="Tetratricopeptide repeat domain"/>
    <property type="match status" value="2"/>
</dbReference>
<dbReference type="Proteomes" id="UP000318833">
    <property type="component" value="Unassembled WGS sequence"/>
</dbReference>
<dbReference type="InterPro" id="IPR006597">
    <property type="entry name" value="Sel1-like"/>
</dbReference>
<protein>
    <submittedName>
        <fullName evidence="1">Sel1 repeat family protein</fullName>
    </submittedName>
</protein>
<organism evidence="1 2">
    <name type="scientific">Aquimarina algiphila</name>
    <dbReference type="NCBI Taxonomy" id="2047982"/>
    <lineage>
        <taxon>Bacteria</taxon>
        <taxon>Pseudomonadati</taxon>
        <taxon>Bacteroidota</taxon>
        <taxon>Flavobacteriia</taxon>
        <taxon>Flavobacteriales</taxon>
        <taxon>Flavobacteriaceae</taxon>
        <taxon>Aquimarina</taxon>
    </lineage>
</organism>
<evidence type="ECO:0000313" key="1">
    <source>
        <dbReference type="EMBL" id="TSE05993.1"/>
    </source>
</evidence>
<sequence length="311" mass="35223">MKNFIIKSVSIRIIIMFLFVSCSTSKKKNSMTDYQNAEEIKEKIERGDLVIGILDIKMVDEMIDLYTRSGNSGNAEGWYELGMIYYRGIGVDQDAEKAVSYFKLAAELGYGIDAWIKYIRIAYFAKLSSIPADRIKDLVADLEDKDTSGEIYLLKGYMLNQGYAYTENLEASFFALQQSVKKGNADAMFELCIYYHYGMGVEQNSQKSIDWCVKAAENNNIRAIYNLGTYYATGYESISKDINKAIAYYTKAANLGHGKAAGQLAAMYIMGEDVDKDEEKAKMFYTLAFENDFDVDIFFDSLGLEEIDIED</sequence>
<accession>A0A554VFJ3</accession>
<dbReference type="PANTHER" id="PTHR43628">
    <property type="entry name" value="ACTIVATOR OF C KINASE PROTEIN 1-RELATED"/>
    <property type="match status" value="1"/>
</dbReference>
<dbReference type="InterPro" id="IPR011990">
    <property type="entry name" value="TPR-like_helical_dom_sf"/>
</dbReference>
<dbReference type="SUPFAM" id="SSF81901">
    <property type="entry name" value="HCP-like"/>
    <property type="match status" value="2"/>
</dbReference>
<name>A0A554VFJ3_9FLAO</name>